<reference evidence="2 3" key="1">
    <citation type="submission" date="2019-02" db="EMBL/GenBank/DDBJ databases">
        <title>Deep-cultivation of Planctomycetes and their phenomic and genomic characterization uncovers novel biology.</title>
        <authorList>
            <person name="Wiegand S."/>
            <person name="Jogler M."/>
            <person name="Boedeker C."/>
            <person name="Pinto D."/>
            <person name="Vollmers J."/>
            <person name="Rivas-Marin E."/>
            <person name="Kohn T."/>
            <person name="Peeters S.H."/>
            <person name="Heuer A."/>
            <person name="Rast P."/>
            <person name="Oberbeckmann S."/>
            <person name="Bunk B."/>
            <person name="Jeske O."/>
            <person name="Meyerdierks A."/>
            <person name="Storesund J.E."/>
            <person name="Kallscheuer N."/>
            <person name="Luecker S."/>
            <person name="Lage O.M."/>
            <person name="Pohl T."/>
            <person name="Merkel B.J."/>
            <person name="Hornburger P."/>
            <person name="Mueller R.-W."/>
            <person name="Bruemmer F."/>
            <person name="Labrenz M."/>
            <person name="Spormann A.M."/>
            <person name="Op Den Camp H."/>
            <person name="Overmann J."/>
            <person name="Amann R."/>
            <person name="Jetten M.S.M."/>
            <person name="Mascher T."/>
            <person name="Medema M.H."/>
            <person name="Devos D.P."/>
            <person name="Kaster A.-K."/>
            <person name="Ovreas L."/>
            <person name="Rohde M."/>
            <person name="Galperin M.Y."/>
            <person name="Jogler C."/>
        </authorList>
    </citation>
    <scope>NUCLEOTIDE SEQUENCE [LARGE SCALE GENOMIC DNA]</scope>
    <source>
        <strain evidence="2 3">Pla100</strain>
    </source>
</reference>
<dbReference type="Proteomes" id="UP000316213">
    <property type="component" value="Unassembled WGS sequence"/>
</dbReference>
<name>A0A5C6AFJ4_9BACT</name>
<comment type="caution">
    <text evidence="2">The sequence shown here is derived from an EMBL/GenBank/DDBJ whole genome shotgun (WGS) entry which is preliminary data.</text>
</comment>
<dbReference type="RefSeq" id="WP_146577479.1">
    <property type="nucleotide sequence ID" value="NZ_SJPM01000003.1"/>
</dbReference>
<dbReference type="AlphaFoldDB" id="A0A5C6AFJ4"/>
<dbReference type="EMBL" id="SJPM01000003">
    <property type="protein sequence ID" value="TWT98802.1"/>
    <property type="molecule type" value="Genomic_DNA"/>
</dbReference>
<sequence length="197" mass="22196">MSILLLIDGYNLIAPMAAPSQRRSIRAELTREGSKPWLLTEREKLLARLAEHLDEPVRTRTCVVFDAKNAPAGQPSSLTHAGIEVRFAVDHPEADDLLEELIRRHHHPKQLTVVSSDHRIQAAAKRKRASFIDSEPWYDALEEGVVLLGWTPSKRREKPPTDRSDAKAIEPPSLPDLDISDEDLQGWIDGSPFRFDS</sequence>
<accession>A0A5C6AFJ4</accession>
<feature type="region of interest" description="Disordered" evidence="1">
    <location>
        <begin position="152"/>
        <end position="197"/>
    </location>
</feature>
<evidence type="ECO:0000313" key="2">
    <source>
        <dbReference type="EMBL" id="TWT98802.1"/>
    </source>
</evidence>
<dbReference type="Pfam" id="PF05991">
    <property type="entry name" value="NYN_YacP"/>
    <property type="match status" value="1"/>
</dbReference>
<organism evidence="2 3">
    <name type="scientific">Neorhodopirellula pilleata</name>
    <dbReference type="NCBI Taxonomy" id="2714738"/>
    <lineage>
        <taxon>Bacteria</taxon>
        <taxon>Pseudomonadati</taxon>
        <taxon>Planctomycetota</taxon>
        <taxon>Planctomycetia</taxon>
        <taxon>Pirellulales</taxon>
        <taxon>Pirellulaceae</taxon>
        <taxon>Neorhodopirellula</taxon>
    </lineage>
</organism>
<protein>
    <submittedName>
        <fullName evidence="2">YacP-like NYN domain protein</fullName>
    </submittedName>
</protein>
<dbReference type="InterPro" id="IPR010298">
    <property type="entry name" value="YacP-like"/>
</dbReference>
<evidence type="ECO:0000313" key="3">
    <source>
        <dbReference type="Proteomes" id="UP000316213"/>
    </source>
</evidence>
<evidence type="ECO:0000256" key="1">
    <source>
        <dbReference type="SAM" id="MobiDB-lite"/>
    </source>
</evidence>
<keyword evidence="3" id="KW-1185">Reference proteome</keyword>
<feature type="compositionally biased region" description="Basic and acidic residues" evidence="1">
    <location>
        <begin position="158"/>
        <end position="168"/>
    </location>
</feature>
<gene>
    <name evidence="2" type="ORF">Pla100_19680</name>
</gene>
<proteinExistence type="predicted"/>
<dbReference type="OrthoDB" id="286832at2"/>